<gene>
    <name evidence="2" type="ORF">WAX74_17350</name>
</gene>
<evidence type="ECO:0000313" key="3">
    <source>
        <dbReference type="Proteomes" id="UP001364890"/>
    </source>
</evidence>
<keyword evidence="1" id="KW-0472">Membrane</keyword>
<comment type="caution">
    <text evidence="2">The sequence shown here is derived from an EMBL/GenBank/DDBJ whole genome shotgun (WGS) entry which is preliminary data.</text>
</comment>
<keyword evidence="1" id="KW-0812">Transmembrane</keyword>
<protein>
    <recommendedName>
        <fullName evidence="4">Stage III sporulation protein AD</fullName>
    </recommendedName>
</protein>
<keyword evidence="3" id="KW-1185">Reference proteome</keyword>
<feature type="transmembrane region" description="Helical" evidence="1">
    <location>
        <begin position="92"/>
        <end position="109"/>
    </location>
</feature>
<organism evidence="2 3">
    <name type="scientific">Psychrobacillus mangrovi</name>
    <dbReference type="NCBI Taxonomy" id="3117745"/>
    <lineage>
        <taxon>Bacteria</taxon>
        <taxon>Bacillati</taxon>
        <taxon>Bacillota</taxon>
        <taxon>Bacilli</taxon>
        <taxon>Bacillales</taxon>
        <taxon>Bacillaceae</taxon>
        <taxon>Psychrobacillus</taxon>
    </lineage>
</organism>
<evidence type="ECO:0000313" key="2">
    <source>
        <dbReference type="EMBL" id="MEI4771395.1"/>
    </source>
</evidence>
<feature type="transmembrane region" description="Helical" evidence="1">
    <location>
        <begin position="26"/>
        <end position="46"/>
    </location>
</feature>
<proteinExistence type="predicted"/>
<reference evidence="2 3" key="1">
    <citation type="submission" date="2024-01" db="EMBL/GenBank/DDBJ databases">
        <title>Seven novel Bacillus-like species.</title>
        <authorList>
            <person name="Liu G."/>
        </authorList>
    </citation>
    <scope>NUCLEOTIDE SEQUENCE [LARGE SCALE GENOMIC DNA]</scope>
    <source>
        <strain evidence="2 3">FJAT-51614</strain>
    </source>
</reference>
<evidence type="ECO:0000256" key="1">
    <source>
        <dbReference type="SAM" id="Phobius"/>
    </source>
</evidence>
<accession>A0ABU8F8V0</accession>
<dbReference type="Proteomes" id="UP001364890">
    <property type="component" value="Unassembled WGS sequence"/>
</dbReference>
<dbReference type="RefSeq" id="WP_336498946.1">
    <property type="nucleotide sequence ID" value="NZ_JBAWSY010000019.1"/>
</dbReference>
<sequence>MIVYITIIIAFILLQFIDETYPRLHSIIYTIFIFLFLTYLLINFIIPNTTQFISVVPTNLLPVFKLLMFSVILLIVSQIIEELLTDYEYTSLATILTFTTKAILLLAWLDHMKQFYSKFFSIMGLLS</sequence>
<dbReference type="EMBL" id="JBAWSY010000019">
    <property type="protein sequence ID" value="MEI4771395.1"/>
    <property type="molecule type" value="Genomic_DNA"/>
</dbReference>
<keyword evidence="1" id="KW-1133">Transmembrane helix</keyword>
<name>A0ABU8F8V0_9BACI</name>
<evidence type="ECO:0008006" key="4">
    <source>
        <dbReference type="Google" id="ProtNLM"/>
    </source>
</evidence>
<feature type="transmembrane region" description="Helical" evidence="1">
    <location>
        <begin position="58"/>
        <end position="80"/>
    </location>
</feature>